<dbReference type="Pfam" id="PF07676">
    <property type="entry name" value="PD40"/>
    <property type="match status" value="3"/>
</dbReference>
<dbReference type="STRING" id="226505.SAMN05444394_2281"/>
<keyword evidence="9" id="KW-0645">Protease</keyword>
<dbReference type="SUPFAM" id="SSF82171">
    <property type="entry name" value="DPP6 N-terminal domain-like"/>
    <property type="match status" value="1"/>
</dbReference>
<dbReference type="EMBL" id="FSRC01000001">
    <property type="protein sequence ID" value="SIN83847.1"/>
    <property type="molecule type" value="Genomic_DNA"/>
</dbReference>
<accession>A0A1N6ELL9</accession>
<sequence length="704" mass="78380">MLVINLCNHLTTSFMRPNHFLTLVFFLLSSVLFAQNFTMEQVGKFSFPSELTSSPTGEKIAWAMNEQGRRNVYLAEGPEFTPKKLTPFDKDDGQEISSLQFSPDGKWLVFVRGGDHGGGNASSTVNAQNLPVLPKVEIWKINLSTQQLEVVAEADAPVFGPPHQLLFLKGGQVWSANLDSSEKPSQLFEIKGNINELSYSPDGKQLAFVVNRGSHSMIGIYQNPETPIQWITPSFHRDSNIHWSPDGKKIAFIRRPGENGAAFPVLEPRHSPWEIWVATIGSEKGQKLWEAPKTLAASYVYPFFDFSGNEDLVYLSYEDGWQHLYALNINSKASKLLTPGNYMVEQIKLSPDGKKLVFSANTGSEPEDLDRRHIGSVEISNGKLTWETAGTGIEAYPVWVGESGKLAFFSATAQRSHLVAVKDGNSTQLLGESLIPTDFPQHQLVTPKQVNFTAPDGTTVYGQLFEKEGGSSTKPAVVFVHGGPQRQMLLGWSYMDYYSNTYSINQYLANLGFVVLSVNYRLGIGYGYEFHKPAGAYYQGAVEYQDVKAAGKYLANLPQVNPAKIGIYGGSYGGYLTALALARDSDLFKVGVDIHGVHDLDGRYDLSPNYEQAPDLDLARKTAWESSPIADLNTWTSPILFIHADDDRNVPVRQTVDLIRRFEELGKSYESIIIPGDTHHWMKWSNMIRVDQATADFLQKHLMD</sequence>
<dbReference type="InterPro" id="IPR011659">
    <property type="entry name" value="WD40"/>
</dbReference>
<evidence type="ECO:0000256" key="3">
    <source>
        <dbReference type="ARBA" id="ARBA00022990"/>
    </source>
</evidence>
<dbReference type="PANTHER" id="PTHR42776:SF27">
    <property type="entry name" value="DIPEPTIDYL PEPTIDASE FAMILY MEMBER 6"/>
    <property type="match status" value="1"/>
</dbReference>
<dbReference type="InterPro" id="IPR001375">
    <property type="entry name" value="Peptidase_S9_cat"/>
</dbReference>
<evidence type="ECO:0000259" key="7">
    <source>
        <dbReference type="Pfam" id="PF00326"/>
    </source>
</evidence>
<dbReference type="PROSITE" id="PS00708">
    <property type="entry name" value="PRO_ENDOPEP_SER"/>
    <property type="match status" value="1"/>
</dbReference>
<reference evidence="10" key="1">
    <citation type="submission" date="2016-11" db="EMBL/GenBank/DDBJ databases">
        <authorList>
            <person name="Varghese N."/>
            <person name="Submissions S."/>
        </authorList>
    </citation>
    <scope>NUCLEOTIDE SEQUENCE [LARGE SCALE GENOMIC DNA]</scope>
    <source>
        <strain evidence="10">DSM 15292</strain>
    </source>
</reference>
<keyword evidence="10" id="KW-1185">Reference proteome</keyword>
<gene>
    <name evidence="9" type="ORF">SAMN05444394_2281</name>
</gene>
<dbReference type="GO" id="GO:0006508">
    <property type="term" value="P:proteolysis"/>
    <property type="evidence" value="ECO:0007669"/>
    <property type="project" value="InterPro"/>
</dbReference>
<dbReference type="Pfam" id="PF00326">
    <property type="entry name" value="Peptidase_S9"/>
    <property type="match status" value="1"/>
</dbReference>
<dbReference type="InterPro" id="IPR002469">
    <property type="entry name" value="Peptidase_S9B_N"/>
</dbReference>
<name>A0A1N6ELL9_9BACT</name>
<proteinExistence type="predicted"/>
<feature type="domain" description="Peptidase S9 prolyl oligopeptidase catalytic" evidence="7">
    <location>
        <begin position="505"/>
        <end position="702"/>
    </location>
</feature>
<dbReference type="InterPro" id="IPR011042">
    <property type="entry name" value="6-blade_b-propeller_TolB-like"/>
</dbReference>
<evidence type="ECO:0000313" key="9">
    <source>
        <dbReference type="EMBL" id="SIN83847.1"/>
    </source>
</evidence>
<evidence type="ECO:0000256" key="2">
    <source>
        <dbReference type="ARBA" id="ARBA00022825"/>
    </source>
</evidence>
<dbReference type="GO" id="GO:0004252">
    <property type="term" value="F:serine-type endopeptidase activity"/>
    <property type="evidence" value="ECO:0007669"/>
    <property type="project" value="InterPro"/>
</dbReference>
<dbReference type="SUPFAM" id="SSF53474">
    <property type="entry name" value="alpha/beta-Hydrolases"/>
    <property type="match status" value="1"/>
</dbReference>
<dbReference type="PANTHER" id="PTHR42776">
    <property type="entry name" value="SERINE PEPTIDASE S9 FAMILY MEMBER"/>
    <property type="match status" value="1"/>
</dbReference>
<evidence type="ECO:0000256" key="4">
    <source>
        <dbReference type="ARBA" id="ARBA00032284"/>
    </source>
</evidence>
<organism evidence="9 10">
    <name type="scientific">Algoriphagus halophilus</name>
    <dbReference type="NCBI Taxonomy" id="226505"/>
    <lineage>
        <taxon>Bacteria</taxon>
        <taxon>Pseudomonadati</taxon>
        <taxon>Bacteroidota</taxon>
        <taxon>Cytophagia</taxon>
        <taxon>Cytophagales</taxon>
        <taxon>Cyclobacteriaceae</taxon>
        <taxon>Algoriphagus</taxon>
    </lineage>
</organism>
<evidence type="ECO:0000313" key="10">
    <source>
        <dbReference type="Proteomes" id="UP000185221"/>
    </source>
</evidence>
<dbReference type="AlphaFoldDB" id="A0A1N6ELL9"/>
<keyword evidence="1" id="KW-0378">Hydrolase</keyword>
<dbReference type="InterPro" id="IPR029058">
    <property type="entry name" value="AB_hydrolase_fold"/>
</dbReference>
<dbReference type="Pfam" id="PF00930">
    <property type="entry name" value="DPPIV_N"/>
    <property type="match status" value="1"/>
</dbReference>
<evidence type="ECO:0000259" key="8">
    <source>
        <dbReference type="Pfam" id="PF00930"/>
    </source>
</evidence>
<dbReference type="Gene3D" id="3.40.50.1820">
    <property type="entry name" value="alpha/beta hydrolase"/>
    <property type="match status" value="1"/>
</dbReference>
<feature type="domain" description="Dipeptidylpeptidase IV N-terminal" evidence="8">
    <location>
        <begin position="306"/>
        <end position="380"/>
    </location>
</feature>
<comment type="function">
    <text evidence="6">This enzyme catalyzes the hydrolysis of the N-terminal peptide bond of an N-acetylated peptide to generate an N-acetylated amino acid and a peptide with a free N-terminus. It preferentially cleaves off Ac-Ala, Ac-Met and Ac-Ser. Also, involved in the degradation of oxidized and glycated proteins.</text>
</comment>
<dbReference type="InterPro" id="IPR002471">
    <property type="entry name" value="Pept_S9_AS"/>
</dbReference>
<keyword evidence="9" id="KW-0031">Aminopeptidase</keyword>
<dbReference type="Proteomes" id="UP000185221">
    <property type="component" value="Unassembled WGS sequence"/>
</dbReference>
<evidence type="ECO:0000256" key="5">
    <source>
        <dbReference type="ARBA" id="ARBA00032596"/>
    </source>
</evidence>
<evidence type="ECO:0000256" key="1">
    <source>
        <dbReference type="ARBA" id="ARBA00022801"/>
    </source>
</evidence>
<dbReference type="GO" id="GO:0004177">
    <property type="term" value="F:aminopeptidase activity"/>
    <property type="evidence" value="ECO:0007669"/>
    <property type="project" value="UniProtKB-KW"/>
</dbReference>
<keyword evidence="2" id="KW-0720">Serine protease</keyword>
<dbReference type="Gene3D" id="2.120.10.30">
    <property type="entry name" value="TolB, C-terminal domain"/>
    <property type="match status" value="2"/>
</dbReference>
<protein>
    <recommendedName>
        <fullName evidence="5">Acyl-peptide hydrolase</fullName>
    </recommendedName>
    <alternativeName>
        <fullName evidence="4">Acylaminoacyl-peptidase</fullName>
    </alternativeName>
</protein>
<evidence type="ECO:0000256" key="6">
    <source>
        <dbReference type="ARBA" id="ARBA00045885"/>
    </source>
</evidence>
<keyword evidence="3" id="KW-0007">Acetylation</keyword>